<dbReference type="EMBL" id="JAFFZE010000017">
    <property type="protein sequence ID" value="MCT2586304.1"/>
    <property type="molecule type" value="Genomic_DNA"/>
</dbReference>
<comment type="caution">
    <text evidence="1">The sequence shown here is derived from an EMBL/GenBank/DDBJ whole genome shotgun (WGS) entry which is preliminary data.</text>
</comment>
<name>A0ABT2JEK2_9PSEU</name>
<evidence type="ECO:0000313" key="1">
    <source>
        <dbReference type="EMBL" id="MCT2586304.1"/>
    </source>
</evidence>
<gene>
    <name evidence="1" type="ORF">JT362_24600</name>
</gene>
<dbReference type="RefSeq" id="WP_260194101.1">
    <property type="nucleotide sequence ID" value="NZ_JAFFZE010000017.1"/>
</dbReference>
<evidence type="ECO:0000313" key="2">
    <source>
        <dbReference type="Proteomes" id="UP001156441"/>
    </source>
</evidence>
<reference evidence="1 2" key="1">
    <citation type="submission" date="2021-02" db="EMBL/GenBank/DDBJ databases">
        <title>Actinophytocola xerophila sp. nov., isolated from soil of cotton cropping field.</title>
        <authorList>
            <person name="Huang R."/>
            <person name="Chen X."/>
            <person name="Ge X."/>
            <person name="Liu W."/>
        </authorList>
    </citation>
    <scope>NUCLEOTIDE SEQUENCE [LARGE SCALE GENOMIC DNA]</scope>
    <source>
        <strain evidence="1 2">S1-96</strain>
    </source>
</reference>
<organism evidence="1 2">
    <name type="scientific">Actinophytocola gossypii</name>
    <dbReference type="NCBI Taxonomy" id="2812003"/>
    <lineage>
        <taxon>Bacteria</taxon>
        <taxon>Bacillati</taxon>
        <taxon>Actinomycetota</taxon>
        <taxon>Actinomycetes</taxon>
        <taxon>Pseudonocardiales</taxon>
        <taxon>Pseudonocardiaceae</taxon>
    </lineage>
</organism>
<dbReference type="Proteomes" id="UP001156441">
    <property type="component" value="Unassembled WGS sequence"/>
</dbReference>
<keyword evidence="2" id="KW-1185">Reference proteome</keyword>
<sequence length="112" mass="11937">MTAGGFIEIDLDAVEQVFRRLDATGATLDTEWRRARLTVHIGEAGIGHDEIARSFRIHYGPASGAAFRAADNLPRSFTTLTTAGRAGAAEYRAADERGAAAINGKPPMLGPR</sequence>
<proteinExistence type="predicted"/>
<accession>A0ABT2JEK2</accession>
<protein>
    <submittedName>
        <fullName evidence="1">Uncharacterized protein</fullName>
    </submittedName>
</protein>